<evidence type="ECO:0000313" key="2">
    <source>
        <dbReference type="EMBL" id="AXA34353.1"/>
    </source>
</evidence>
<keyword evidence="1" id="KW-0472">Membrane</keyword>
<organism evidence="2 4">
    <name type="scientific">Francisella adeliensis</name>
    <dbReference type="NCBI Taxonomy" id="2007306"/>
    <lineage>
        <taxon>Bacteria</taxon>
        <taxon>Pseudomonadati</taxon>
        <taxon>Pseudomonadota</taxon>
        <taxon>Gammaproteobacteria</taxon>
        <taxon>Thiotrichales</taxon>
        <taxon>Francisellaceae</taxon>
        <taxon>Francisella</taxon>
    </lineage>
</organism>
<keyword evidence="1" id="KW-1133">Transmembrane helix</keyword>
<dbReference type="KEGG" id="fad:CDH04_08075"/>
<evidence type="ECO:0000313" key="5">
    <source>
        <dbReference type="Proteomes" id="UP000681131"/>
    </source>
</evidence>
<dbReference type="RefSeq" id="WP_112870532.1">
    <property type="nucleotide sequence ID" value="NZ_CP021781.1"/>
</dbReference>
<dbReference type="Pfam" id="PF13787">
    <property type="entry name" value="HXXEE"/>
    <property type="match status" value="1"/>
</dbReference>
<keyword evidence="5" id="KW-1185">Reference proteome</keyword>
<dbReference type="OrthoDB" id="1494400at2"/>
<dbReference type="EMBL" id="CP043424">
    <property type="protein sequence ID" value="QIW12600.1"/>
    <property type="molecule type" value="Genomic_DNA"/>
</dbReference>
<proteinExistence type="predicted"/>
<reference evidence="2 4" key="1">
    <citation type="submission" date="2017-06" db="EMBL/GenBank/DDBJ databases">
        <title>Complete genome of Francisella adeliensis.</title>
        <authorList>
            <person name="Vallesi A."/>
            <person name="Sjodin A."/>
        </authorList>
    </citation>
    <scope>NUCLEOTIDE SEQUENCE [LARGE SCALE GENOMIC DNA]</scope>
    <source>
        <strain evidence="2 4">FDC440</strain>
    </source>
</reference>
<gene>
    <name evidence="2" type="ORF">CDH04_08075</name>
    <name evidence="3" type="ORF">FZC43_08080</name>
</gene>
<keyword evidence="1" id="KW-0812">Transmembrane</keyword>
<dbReference type="EMBL" id="CP021781">
    <property type="protein sequence ID" value="AXA34353.1"/>
    <property type="molecule type" value="Genomic_DNA"/>
</dbReference>
<feature type="transmembrane region" description="Helical" evidence="1">
    <location>
        <begin position="122"/>
        <end position="145"/>
    </location>
</feature>
<dbReference type="InterPro" id="IPR025671">
    <property type="entry name" value="HXXEE"/>
</dbReference>
<feature type="transmembrane region" description="Helical" evidence="1">
    <location>
        <begin position="44"/>
        <end position="61"/>
    </location>
</feature>
<dbReference type="Proteomes" id="UP000681131">
    <property type="component" value="Chromosome"/>
</dbReference>
<evidence type="ECO:0000313" key="4">
    <source>
        <dbReference type="Proteomes" id="UP000251120"/>
    </source>
</evidence>
<feature type="transmembrane region" description="Helical" evidence="1">
    <location>
        <begin position="98"/>
        <end position="116"/>
    </location>
</feature>
<reference evidence="3 5" key="2">
    <citation type="submission" date="2019-08" db="EMBL/GenBank/DDBJ databases">
        <title>Complete genome sequences of Francisella adeliensis (FSC1325 and FSC1326).</title>
        <authorList>
            <person name="Ohrman C."/>
            <person name="Uneklint I."/>
            <person name="Vallesi A."/>
            <person name="Karlsson L."/>
            <person name="Sjodin A."/>
        </authorList>
    </citation>
    <scope>NUCLEOTIDE SEQUENCE [LARGE SCALE GENOMIC DNA]</scope>
    <source>
        <strain evidence="3 5">FSC1325</strain>
    </source>
</reference>
<accession>A0A2Z4Y0X9</accession>
<name>A0A2Z4Y0X9_9GAMM</name>
<dbReference type="Proteomes" id="UP000251120">
    <property type="component" value="Chromosome"/>
</dbReference>
<feature type="transmembrane region" description="Helical" evidence="1">
    <location>
        <begin position="67"/>
        <end position="86"/>
    </location>
</feature>
<evidence type="ECO:0000256" key="1">
    <source>
        <dbReference type="SAM" id="Phobius"/>
    </source>
</evidence>
<feature type="transmembrane region" description="Helical" evidence="1">
    <location>
        <begin position="6"/>
        <end position="24"/>
    </location>
</feature>
<dbReference type="AlphaFoldDB" id="A0A2Z4Y0X9"/>
<protein>
    <submittedName>
        <fullName evidence="3">HXXEE domain-containing protein</fullName>
    </submittedName>
</protein>
<sequence length="162" mass="18155">MTHEYLLWIALAAYSIHVLEELILDWRSWARSSLGLKQMQWSTFYTANAAVMFISISSAMIGWHLPAFGLIIAALMLINGIFFHILPTIFQKNISPGVITSILLFLPISSWIYYGAYLDGVLSISTFTISLILGGLLMASPLIFLKINDRIIKNISKEDASQ</sequence>
<evidence type="ECO:0000313" key="3">
    <source>
        <dbReference type="EMBL" id="QIW12600.1"/>
    </source>
</evidence>